<evidence type="ECO:0000256" key="8">
    <source>
        <dbReference type="ARBA" id="ARBA00049157"/>
    </source>
</evidence>
<comment type="similarity">
    <text evidence="11">Belongs to the OMP decarboxylase family.</text>
</comment>
<feature type="binding site" evidence="10">
    <location>
        <position position="204"/>
    </location>
    <ligand>
        <name>substrate</name>
    </ligand>
</feature>
<dbReference type="GO" id="GO:0006207">
    <property type="term" value="P:'de novo' pyrimidine nucleobase biosynthetic process"/>
    <property type="evidence" value="ECO:0007669"/>
    <property type="project" value="InterPro"/>
</dbReference>
<dbReference type="GO" id="GO:0004590">
    <property type="term" value="F:orotidine-5'-phosphate decarboxylase activity"/>
    <property type="evidence" value="ECO:0007669"/>
    <property type="project" value="UniProtKB-EC"/>
</dbReference>
<gene>
    <name evidence="13" type="primary">pyrF</name>
    <name evidence="13" type="ordered locus">SULAZ_0437</name>
</gene>
<feature type="binding site" evidence="10">
    <location>
        <position position="203"/>
    </location>
    <ligand>
        <name>substrate</name>
    </ligand>
</feature>
<dbReference type="SUPFAM" id="SSF51366">
    <property type="entry name" value="Ribulose-phoshate binding barrel"/>
    <property type="match status" value="1"/>
</dbReference>
<comment type="function">
    <text evidence="1">Catalyzes the decarboxylation of orotidine 5'-monophosphate (OMP) to uridine 5'-monophosphate (UMP).</text>
</comment>
<reference evidence="13 14" key="1">
    <citation type="journal article" date="2009" name="J. Bacteriol.">
        <title>Complete and draft genome sequences of six members of the Aquificales.</title>
        <authorList>
            <person name="Reysenbach A.L."/>
            <person name="Hamamura N."/>
            <person name="Podar M."/>
            <person name="Griffiths E."/>
            <person name="Ferreira S."/>
            <person name="Hochstein R."/>
            <person name="Heidelberg J."/>
            <person name="Johnson J."/>
            <person name="Mead D."/>
            <person name="Pohorille A."/>
            <person name="Sarmiento M."/>
            <person name="Schweighofer K."/>
            <person name="Seshadri R."/>
            <person name="Voytek M.A."/>
        </authorList>
    </citation>
    <scope>NUCLEOTIDE SEQUENCE [LARGE SCALE GENOMIC DNA]</scope>
    <source>
        <strain evidence="14">Az-Fu1 / DSM 15241 / OCM 825</strain>
    </source>
</reference>
<dbReference type="KEGG" id="saf:SULAZ_0437"/>
<dbReference type="GO" id="GO:0005829">
    <property type="term" value="C:cytosol"/>
    <property type="evidence" value="ECO:0007669"/>
    <property type="project" value="TreeGrafter"/>
</dbReference>
<evidence type="ECO:0000256" key="11">
    <source>
        <dbReference type="RuleBase" id="RU000512"/>
    </source>
</evidence>
<name>C1DTJ2_SULAA</name>
<dbReference type="PANTHER" id="PTHR32119">
    <property type="entry name" value="OROTIDINE 5'-PHOSPHATE DECARBOXYLASE"/>
    <property type="match status" value="1"/>
</dbReference>
<keyword evidence="5 11" id="KW-0210">Decarboxylase</keyword>
<feature type="active site" description="For OMPdecase activity" evidence="9">
    <location>
        <position position="56"/>
    </location>
</feature>
<dbReference type="Proteomes" id="UP000001369">
    <property type="component" value="Chromosome"/>
</dbReference>
<evidence type="ECO:0000313" key="14">
    <source>
        <dbReference type="Proteomes" id="UP000001369"/>
    </source>
</evidence>
<comment type="pathway">
    <text evidence="2 11">Pyrimidine metabolism; UMP biosynthesis via de novo pathway; UMP from orotate: step 2/2.</text>
</comment>
<dbReference type="EC" id="4.1.1.23" evidence="3 11"/>
<dbReference type="Gene3D" id="3.20.20.70">
    <property type="entry name" value="Aldolase class I"/>
    <property type="match status" value="1"/>
</dbReference>
<proteinExistence type="inferred from homology"/>
<evidence type="ECO:0000256" key="10">
    <source>
        <dbReference type="PIRSR" id="PIRSR614732-2"/>
    </source>
</evidence>
<organism evidence="13 14">
    <name type="scientific">Sulfurihydrogenibium azorense (strain DSM 15241 / OCM 825 / Az-Fu1)</name>
    <dbReference type="NCBI Taxonomy" id="204536"/>
    <lineage>
        <taxon>Bacteria</taxon>
        <taxon>Pseudomonadati</taxon>
        <taxon>Aquificota</taxon>
        <taxon>Aquificia</taxon>
        <taxon>Aquificales</taxon>
        <taxon>Hydrogenothermaceae</taxon>
        <taxon>Sulfurihydrogenibium</taxon>
    </lineage>
</organism>
<dbReference type="GO" id="GO:0044205">
    <property type="term" value="P:'de novo' UMP biosynthetic process"/>
    <property type="evidence" value="ECO:0007669"/>
    <property type="project" value="UniProtKB-UniPathway"/>
</dbReference>
<dbReference type="SMART" id="SM00934">
    <property type="entry name" value="OMPdecase"/>
    <property type="match status" value="1"/>
</dbReference>
<accession>C1DTJ2</accession>
<dbReference type="Pfam" id="PF00215">
    <property type="entry name" value="OMPdecase"/>
    <property type="match status" value="1"/>
</dbReference>
<evidence type="ECO:0000313" key="13">
    <source>
        <dbReference type="EMBL" id="ACN98183.1"/>
    </source>
</evidence>
<dbReference type="HOGENOM" id="CLU_067069_1_0_0"/>
<dbReference type="NCBIfam" id="TIGR01740">
    <property type="entry name" value="pyrF"/>
    <property type="match status" value="1"/>
</dbReference>
<evidence type="ECO:0000256" key="3">
    <source>
        <dbReference type="ARBA" id="ARBA00012321"/>
    </source>
</evidence>
<dbReference type="AlphaFoldDB" id="C1DTJ2"/>
<evidence type="ECO:0000256" key="2">
    <source>
        <dbReference type="ARBA" id="ARBA00004861"/>
    </source>
</evidence>
<dbReference type="InterPro" id="IPR014732">
    <property type="entry name" value="OMPdecase"/>
</dbReference>
<dbReference type="OrthoDB" id="9806203at2"/>
<keyword evidence="6 11" id="KW-0665">Pyrimidine biosynthesis</keyword>
<evidence type="ECO:0000256" key="5">
    <source>
        <dbReference type="ARBA" id="ARBA00022793"/>
    </source>
</evidence>
<dbReference type="InterPro" id="IPR001754">
    <property type="entry name" value="OMPdeCOase_dom"/>
</dbReference>
<evidence type="ECO:0000256" key="1">
    <source>
        <dbReference type="ARBA" id="ARBA00002356"/>
    </source>
</evidence>
<feature type="binding site" evidence="10">
    <location>
        <position position="8"/>
    </location>
    <ligand>
        <name>substrate</name>
    </ligand>
</feature>
<feature type="domain" description="Orotidine 5'-phosphate decarboxylase" evidence="12">
    <location>
        <begin position="2"/>
        <end position="219"/>
    </location>
</feature>
<feature type="binding site" evidence="10">
    <location>
        <position position="29"/>
    </location>
    <ligand>
        <name>substrate</name>
    </ligand>
</feature>
<feature type="binding site" evidence="10">
    <location>
        <position position="113"/>
    </location>
    <ligand>
        <name>substrate</name>
    </ligand>
</feature>
<evidence type="ECO:0000256" key="7">
    <source>
        <dbReference type="ARBA" id="ARBA00023239"/>
    </source>
</evidence>
<evidence type="ECO:0000256" key="9">
    <source>
        <dbReference type="PIRSR" id="PIRSR614732-1"/>
    </source>
</evidence>
<evidence type="ECO:0000259" key="12">
    <source>
        <dbReference type="SMART" id="SM00934"/>
    </source>
</evidence>
<dbReference type="RefSeq" id="WP_012673508.1">
    <property type="nucleotide sequence ID" value="NC_012438.1"/>
</dbReference>
<dbReference type="STRING" id="204536.SULAZ_0437"/>
<dbReference type="InterPro" id="IPR013785">
    <property type="entry name" value="Aldolase_TIM"/>
</dbReference>
<sequence length="228" mass="25436">MNIALALDVEHDKQAYKILDEIQEKIIVKVGYALFIRYGKELVKNIKYRGFELFLDLKLHDIPNTVYNGVKAAVEVGADYLTIHTLGGRDMIEKAVEGKDGSNLKLLGVTILTSHSQDYVNYIKSQYSLQDLALNLAKEGILNGLDGIVCSSHEVKYLKLNIDKPFLAVVPGIRLTTEKTDDQTRIATPKEAVLNGADILVIGRPILQSQDKNQTIKKIKEMIDEARA</sequence>
<keyword evidence="14" id="KW-1185">Reference proteome</keyword>
<evidence type="ECO:0000256" key="6">
    <source>
        <dbReference type="ARBA" id="ARBA00022975"/>
    </source>
</evidence>
<feature type="active site" description="For OMPdecase activity" evidence="9">
    <location>
        <position position="61"/>
    </location>
</feature>
<dbReference type="InterPro" id="IPR011060">
    <property type="entry name" value="RibuloseP-bd_barrel"/>
</dbReference>
<dbReference type="UniPathway" id="UPA00070">
    <property type="reaction ID" value="UER00120"/>
</dbReference>
<feature type="binding site" evidence="10">
    <location>
        <position position="183"/>
    </location>
    <ligand>
        <name>substrate</name>
    </ligand>
</feature>
<dbReference type="eggNOG" id="COG0284">
    <property type="taxonomic scope" value="Bacteria"/>
</dbReference>
<dbReference type="NCBIfam" id="NF001273">
    <property type="entry name" value="PRK00230.1"/>
    <property type="match status" value="1"/>
</dbReference>
<feature type="binding site" evidence="10">
    <location>
        <position position="174"/>
    </location>
    <ligand>
        <name>substrate</name>
    </ligand>
</feature>
<dbReference type="InterPro" id="IPR018089">
    <property type="entry name" value="OMPdecase_AS"/>
</dbReference>
<dbReference type="EMBL" id="CP001229">
    <property type="protein sequence ID" value="ACN98183.1"/>
    <property type="molecule type" value="Genomic_DNA"/>
</dbReference>
<protein>
    <recommendedName>
        <fullName evidence="4 11">Orotidine 5'-phosphate decarboxylase</fullName>
        <ecNumber evidence="3 11">4.1.1.23</ecNumber>
    </recommendedName>
</protein>
<dbReference type="CDD" id="cd04725">
    <property type="entry name" value="OMP_decarboxylase_like"/>
    <property type="match status" value="1"/>
</dbReference>
<dbReference type="PROSITE" id="PS00156">
    <property type="entry name" value="OMPDECASE"/>
    <property type="match status" value="1"/>
</dbReference>
<evidence type="ECO:0000256" key="4">
    <source>
        <dbReference type="ARBA" id="ARBA00021923"/>
    </source>
</evidence>
<feature type="active site" description="For OMPdecase activity" evidence="9">
    <location>
        <position position="58"/>
    </location>
</feature>
<comment type="catalytic activity">
    <reaction evidence="8 11">
        <text>orotidine 5'-phosphate + H(+) = UMP + CO2</text>
        <dbReference type="Rhea" id="RHEA:11596"/>
        <dbReference type="ChEBI" id="CHEBI:15378"/>
        <dbReference type="ChEBI" id="CHEBI:16526"/>
        <dbReference type="ChEBI" id="CHEBI:57538"/>
        <dbReference type="ChEBI" id="CHEBI:57865"/>
        <dbReference type="EC" id="4.1.1.23"/>
    </reaction>
</comment>
<keyword evidence="7 11" id="KW-0456">Lyase</keyword>
<dbReference type="PANTHER" id="PTHR32119:SF2">
    <property type="entry name" value="OROTIDINE 5'-PHOSPHATE DECARBOXYLASE"/>
    <property type="match status" value="1"/>
</dbReference>